<feature type="transmembrane region" description="Helical" evidence="1">
    <location>
        <begin position="31"/>
        <end position="52"/>
    </location>
</feature>
<dbReference type="AlphaFoldDB" id="A0A1B8QRM4"/>
<evidence type="ECO:0000256" key="1">
    <source>
        <dbReference type="SAM" id="Phobius"/>
    </source>
</evidence>
<evidence type="ECO:0000313" key="2">
    <source>
        <dbReference type="EMBL" id="OBX87011.1"/>
    </source>
</evidence>
<keyword evidence="1" id="KW-0472">Membrane</keyword>
<reference evidence="2 3" key="1">
    <citation type="submission" date="2016-05" db="EMBL/GenBank/DDBJ databases">
        <title>Draft genome sequence of Moraxella nonliquefaciens CCUG 348T.</title>
        <authorList>
            <person name="Salva-Serra F."/>
            <person name="Engstrom-Jakobsson H."/>
            <person name="Thorell K."/>
            <person name="Gonzales-Siles L."/>
            <person name="Karlsson R."/>
            <person name="Boulund F."/>
            <person name="Engstrand L."/>
            <person name="Kristiansson E."/>
            <person name="Moore E."/>
        </authorList>
    </citation>
    <scope>NUCLEOTIDE SEQUENCE [LARGE SCALE GENOMIC DNA]</scope>
    <source>
        <strain evidence="2 3">CCUG 348</strain>
    </source>
</reference>
<evidence type="ECO:0000313" key="3">
    <source>
        <dbReference type="Proteomes" id="UP000092575"/>
    </source>
</evidence>
<dbReference type="Proteomes" id="UP000092575">
    <property type="component" value="Unassembled WGS sequence"/>
</dbReference>
<keyword evidence="1" id="KW-1133">Transmembrane helix</keyword>
<protein>
    <submittedName>
        <fullName evidence="2">Uncharacterized protein</fullName>
    </submittedName>
</protein>
<comment type="caution">
    <text evidence="2">The sequence shown here is derived from an EMBL/GenBank/DDBJ whole genome shotgun (WGS) entry which is preliminary data.</text>
</comment>
<feature type="transmembrane region" description="Helical" evidence="1">
    <location>
        <begin position="58"/>
        <end position="80"/>
    </location>
</feature>
<gene>
    <name evidence="2" type="ORF">A7456_07535</name>
</gene>
<sequence length="103" mass="12156">MLEIITSLLEAVSGYIGGRFFKNRKYTRKKIFLISFLVSAIFFLVYSCYELLFGQKEFIKITFLISLILFIAISLILFILKVINYFLNNGYNDWHKHKQGNDK</sequence>
<keyword evidence="1" id="KW-0812">Transmembrane</keyword>
<organism evidence="2 3">
    <name type="scientific">Moraxella nonliquefaciens</name>
    <dbReference type="NCBI Taxonomy" id="478"/>
    <lineage>
        <taxon>Bacteria</taxon>
        <taxon>Pseudomonadati</taxon>
        <taxon>Pseudomonadota</taxon>
        <taxon>Gammaproteobacteria</taxon>
        <taxon>Moraxellales</taxon>
        <taxon>Moraxellaceae</taxon>
        <taxon>Moraxella</taxon>
    </lineage>
</organism>
<dbReference type="EMBL" id="LXTW01000003">
    <property type="protein sequence ID" value="OBX87011.1"/>
    <property type="molecule type" value="Genomic_DNA"/>
</dbReference>
<proteinExistence type="predicted"/>
<name>A0A1B8QRM4_MORNO</name>
<accession>A0A1B8QRM4</accession>